<dbReference type="AlphaFoldDB" id="A0A1S2M2B4"/>
<dbReference type="GO" id="GO:0003677">
    <property type="term" value="F:DNA binding"/>
    <property type="evidence" value="ECO:0007669"/>
    <property type="project" value="UniProtKB-KW"/>
</dbReference>
<keyword evidence="1" id="KW-0805">Transcription regulation</keyword>
<keyword evidence="2" id="KW-0238">DNA-binding</keyword>
<evidence type="ECO:0000256" key="1">
    <source>
        <dbReference type="ARBA" id="ARBA00023015"/>
    </source>
</evidence>
<dbReference type="InterPro" id="IPR000524">
    <property type="entry name" value="Tscrpt_reg_HTH_GntR"/>
</dbReference>
<dbReference type="RefSeq" id="WP_071390553.1">
    <property type="nucleotide sequence ID" value="NZ_MLQS01000024.1"/>
</dbReference>
<dbReference type="InterPro" id="IPR036388">
    <property type="entry name" value="WH-like_DNA-bd_sf"/>
</dbReference>
<dbReference type="Proteomes" id="UP000180057">
    <property type="component" value="Unassembled WGS sequence"/>
</dbReference>
<comment type="caution">
    <text evidence="6">The sequence shown here is derived from an EMBL/GenBank/DDBJ whole genome shotgun (WGS) entry which is preliminary data.</text>
</comment>
<dbReference type="SUPFAM" id="SSF46785">
    <property type="entry name" value="Winged helix' DNA-binding domain"/>
    <property type="match status" value="1"/>
</dbReference>
<evidence type="ECO:0000313" key="7">
    <source>
        <dbReference type="Proteomes" id="UP000180057"/>
    </source>
</evidence>
<dbReference type="CDD" id="cd07377">
    <property type="entry name" value="WHTH_GntR"/>
    <property type="match status" value="1"/>
</dbReference>
<dbReference type="GO" id="GO:0003700">
    <property type="term" value="F:DNA-binding transcription factor activity"/>
    <property type="evidence" value="ECO:0007669"/>
    <property type="project" value="InterPro"/>
</dbReference>
<keyword evidence="3" id="KW-0804">Transcription</keyword>
<protein>
    <submittedName>
        <fullName evidence="6">GntR family transcriptional regulator</fullName>
    </submittedName>
</protein>
<name>A0A1S2M2B4_9BACI</name>
<proteinExistence type="predicted"/>
<feature type="coiled-coil region" evidence="4">
    <location>
        <begin position="96"/>
        <end position="123"/>
    </location>
</feature>
<dbReference type="PANTHER" id="PTHR38445">
    <property type="entry name" value="HTH-TYPE TRANSCRIPTIONAL REPRESSOR YTRA"/>
    <property type="match status" value="1"/>
</dbReference>
<dbReference type="Pfam" id="PF00392">
    <property type="entry name" value="GntR"/>
    <property type="match status" value="1"/>
</dbReference>
<evidence type="ECO:0000256" key="2">
    <source>
        <dbReference type="ARBA" id="ARBA00023125"/>
    </source>
</evidence>
<gene>
    <name evidence="6" type="ORF">BKP45_15235</name>
</gene>
<feature type="domain" description="HTH gntR-type" evidence="5">
    <location>
        <begin position="11"/>
        <end position="79"/>
    </location>
</feature>
<sequence>MKILISNISDKPLYQQIKDQIKDAIFKGEISEGDPLPSIRNFAHDLKVSVLTIRRVYDELEEEGFITSQVGIGTFVSSGNLELIRDSKRHLVEQIMQELIQTAKTLKITKEELNEMMNILYEEDGQ</sequence>
<dbReference type="EMBL" id="MLQS01000024">
    <property type="protein sequence ID" value="OIJ18881.1"/>
    <property type="molecule type" value="Genomic_DNA"/>
</dbReference>
<evidence type="ECO:0000256" key="3">
    <source>
        <dbReference type="ARBA" id="ARBA00023163"/>
    </source>
</evidence>
<organism evidence="6 7">
    <name type="scientific">Anaerobacillus alkalidiazotrophicus</name>
    <dbReference type="NCBI Taxonomy" id="472963"/>
    <lineage>
        <taxon>Bacteria</taxon>
        <taxon>Bacillati</taxon>
        <taxon>Bacillota</taxon>
        <taxon>Bacilli</taxon>
        <taxon>Bacillales</taxon>
        <taxon>Bacillaceae</taxon>
        <taxon>Anaerobacillus</taxon>
    </lineage>
</organism>
<dbReference type="STRING" id="472963.BKP45_15235"/>
<dbReference type="PANTHER" id="PTHR38445:SF7">
    <property type="entry name" value="GNTR-FAMILY TRANSCRIPTIONAL REGULATOR"/>
    <property type="match status" value="1"/>
</dbReference>
<keyword evidence="4" id="KW-0175">Coiled coil</keyword>
<dbReference type="SMART" id="SM00345">
    <property type="entry name" value="HTH_GNTR"/>
    <property type="match status" value="1"/>
</dbReference>
<dbReference type="OrthoDB" id="9801546at2"/>
<evidence type="ECO:0000313" key="6">
    <source>
        <dbReference type="EMBL" id="OIJ18881.1"/>
    </source>
</evidence>
<dbReference type="InterPro" id="IPR036390">
    <property type="entry name" value="WH_DNA-bd_sf"/>
</dbReference>
<reference evidence="6 7" key="1">
    <citation type="submission" date="2016-10" db="EMBL/GenBank/DDBJ databases">
        <title>Draft genome sequences of four alkaliphilic bacteria belonging to the Anaerobacillus genus.</title>
        <authorList>
            <person name="Bassil N.M."/>
            <person name="Lloyd J.R."/>
        </authorList>
    </citation>
    <scope>NUCLEOTIDE SEQUENCE [LARGE SCALE GENOMIC DNA]</scope>
    <source>
        <strain evidence="6 7">DSM 22531</strain>
    </source>
</reference>
<keyword evidence="7" id="KW-1185">Reference proteome</keyword>
<accession>A0A1S2M2B4</accession>
<evidence type="ECO:0000256" key="4">
    <source>
        <dbReference type="SAM" id="Coils"/>
    </source>
</evidence>
<dbReference type="Gene3D" id="1.10.10.10">
    <property type="entry name" value="Winged helix-like DNA-binding domain superfamily/Winged helix DNA-binding domain"/>
    <property type="match status" value="1"/>
</dbReference>
<evidence type="ECO:0000259" key="5">
    <source>
        <dbReference type="PROSITE" id="PS50949"/>
    </source>
</evidence>
<dbReference type="PROSITE" id="PS50949">
    <property type="entry name" value="HTH_GNTR"/>
    <property type="match status" value="1"/>
</dbReference>